<keyword evidence="6" id="KW-0472">Membrane</keyword>
<reference evidence="8 9" key="1">
    <citation type="submission" date="2017-08" db="EMBL/GenBank/DDBJ databases">
        <title>Multipartite genome sequences of Sinorhizobium species nodulating soybeans.</title>
        <authorList>
            <person name="Tian C.F."/>
        </authorList>
    </citation>
    <scope>NUCLEOTIDE SEQUENCE [LARGE SCALE GENOMIC DNA]</scope>
    <source>
        <strain evidence="8 9">CCBAU 05684</strain>
        <plasmid evidence="9">psj05684b</plasmid>
    </source>
</reference>
<dbReference type="PANTHER" id="PTHR22754:SF32">
    <property type="entry name" value="DISCO-INTERACTING PROTEIN 2"/>
    <property type="match status" value="1"/>
</dbReference>
<feature type="transmembrane region" description="Helical" evidence="6">
    <location>
        <begin position="716"/>
        <end position="737"/>
    </location>
</feature>
<keyword evidence="9" id="KW-1185">Reference proteome</keyword>
<keyword evidence="6" id="KW-0812">Transmembrane</keyword>
<dbReference type="CDD" id="cd05931">
    <property type="entry name" value="FAAL"/>
    <property type="match status" value="1"/>
</dbReference>
<keyword evidence="4 8" id="KW-0436">Ligase</keyword>
<evidence type="ECO:0000256" key="5">
    <source>
        <dbReference type="SAM" id="MobiDB-lite"/>
    </source>
</evidence>
<dbReference type="Pfam" id="PF01553">
    <property type="entry name" value="Acyltransferase"/>
    <property type="match status" value="1"/>
</dbReference>
<dbReference type="InterPro" id="IPR036736">
    <property type="entry name" value="ACP-like_sf"/>
</dbReference>
<dbReference type="FunFam" id="3.40.50.12780:FF:000013">
    <property type="entry name" value="Long-chain-fatty-acid--AMP ligase FadD32"/>
    <property type="match status" value="1"/>
</dbReference>
<dbReference type="PANTHER" id="PTHR22754">
    <property type="entry name" value="DISCO-INTERACTING PROTEIN 2 DIP2 -RELATED"/>
    <property type="match status" value="1"/>
</dbReference>
<dbReference type="Proteomes" id="UP000217211">
    <property type="component" value="Plasmid pSJ05684b"/>
</dbReference>
<dbReference type="GO" id="GO:0031177">
    <property type="term" value="F:phosphopantetheine binding"/>
    <property type="evidence" value="ECO:0007669"/>
    <property type="project" value="InterPro"/>
</dbReference>
<protein>
    <submittedName>
        <fullName evidence="8">Long-chain-fatty-acid--CoA ligase</fullName>
    </submittedName>
</protein>
<dbReference type="Gene3D" id="3.30.300.30">
    <property type="match status" value="1"/>
</dbReference>
<keyword evidence="8" id="KW-0614">Plasmid</keyword>
<name>A0A249PIZ0_9HYPH</name>
<dbReference type="Gene3D" id="3.40.50.12780">
    <property type="entry name" value="N-terminal domain of ligase-like"/>
    <property type="match status" value="1"/>
</dbReference>
<dbReference type="InterPro" id="IPR000873">
    <property type="entry name" value="AMP-dep_synth/lig_dom"/>
</dbReference>
<dbReference type="InterPro" id="IPR042099">
    <property type="entry name" value="ANL_N_sf"/>
</dbReference>
<dbReference type="GO" id="GO:0071766">
    <property type="term" value="P:Actinobacterium-type cell wall biogenesis"/>
    <property type="evidence" value="ECO:0007669"/>
    <property type="project" value="UniProtKB-ARBA"/>
</dbReference>
<accession>A0A249PIZ0</accession>
<gene>
    <name evidence="8" type="ORF">SJ05684_b47840</name>
</gene>
<evidence type="ECO:0000256" key="1">
    <source>
        <dbReference type="ARBA" id="ARBA00006432"/>
    </source>
</evidence>
<dbReference type="Gene3D" id="1.10.1200.10">
    <property type="entry name" value="ACP-like"/>
    <property type="match status" value="1"/>
</dbReference>
<dbReference type="InterPro" id="IPR020806">
    <property type="entry name" value="PKS_PP-bd"/>
</dbReference>
<evidence type="ECO:0000256" key="6">
    <source>
        <dbReference type="SAM" id="Phobius"/>
    </source>
</evidence>
<sequence>MSKETGQPASPAAVDGQASNARDVIAIVTEFVRELHSQGAHSIEIAPSSRIERDLGIDSLGRTELTLRIERVFQVRLPAGAVSEAETVADLGRALEQARPAKRRGASRKRTAPALPTVSAPTAASTLVEALEWHEKQHADRLHLTLLEDETATLGTLSYGGLATRARRVAAALVLRGVMPGDRVALMLPTSLDFFVAFFGILYAGAVPVPIYPPTRLSQLEEHVRRQAGILGNAGACLLITMPEGRRLAGLLKAMVETLKAVDCVADMESASSEKELPGPADPGAAALIQYTSGSTGDPKGVVLSHANLLANIRAMGEAMQAGSDDVFVSWLPLYHDMGLIGAWLGCLYYGAPLYAMSPLSFLTRPESWLWAMHNYRATLSASPNFGFEICLNKLSDSHLEGLDLSSLRMIANGAEPVSAATLRRFSERFGRFGLSASALAPVYGLAETSVGLAFPPLGRPPLIDRVDRQALSTRGIAEVANAEDPAPVEIVACGQPLPRHEIRIVDDAGRELGERREGKLEFRGPSATAGYFRNEEQTRALFHGDWLDSGDRAYMAGGDVFITGRVKDIIIRAGRHLYPQEIEAAVAAVPGVRKGGVAAFGQTDNASGTERVVVIAETAETNPDARASMQERVIAATTDVAGSPADEVVLAPPRSVPKTSSGKIRRGAAKALYEDGRIGSDSRALPLQLSSLMMLGIGTQMRRLTRLLKELLYAAWWWAVLGLALSTGAVAVLVLPRLSWRWHAVRRVCRAALAVMGVPLATSGVDRVPKEGAMLAFNHSSYFDALVLAAILPGEPAIVAKRELAGHLLAGPLLRRLGIPFVERHDVSGSLEDAGTLTSLAREGRVLVVFPEGTFSRRPGLTGFYLGAFKVAAAAGLSILPGIIRGTRSVLRGEQWFPRHGAISVEIADAVAPKGTDFEAVLKLRDAVRDAILSRCGEPDLGGLAKPEPPHGVQVGQ</sequence>
<dbReference type="GO" id="GO:0006633">
    <property type="term" value="P:fatty acid biosynthetic process"/>
    <property type="evidence" value="ECO:0007669"/>
    <property type="project" value="TreeGrafter"/>
</dbReference>
<dbReference type="GO" id="GO:0016874">
    <property type="term" value="F:ligase activity"/>
    <property type="evidence" value="ECO:0007669"/>
    <property type="project" value="UniProtKB-KW"/>
</dbReference>
<dbReference type="GO" id="GO:0005886">
    <property type="term" value="C:plasma membrane"/>
    <property type="evidence" value="ECO:0007669"/>
    <property type="project" value="TreeGrafter"/>
</dbReference>
<dbReference type="EMBL" id="CP023068">
    <property type="protein sequence ID" value="ASY65766.1"/>
    <property type="molecule type" value="Genomic_DNA"/>
</dbReference>
<dbReference type="GO" id="GO:0016746">
    <property type="term" value="F:acyltransferase activity"/>
    <property type="evidence" value="ECO:0007669"/>
    <property type="project" value="InterPro"/>
</dbReference>
<dbReference type="PROSITE" id="PS00455">
    <property type="entry name" value="AMP_BINDING"/>
    <property type="match status" value="1"/>
</dbReference>
<evidence type="ECO:0000259" key="7">
    <source>
        <dbReference type="PROSITE" id="PS50075"/>
    </source>
</evidence>
<dbReference type="eggNOG" id="COG0318">
    <property type="taxonomic scope" value="Bacteria"/>
</dbReference>
<dbReference type="PROSITE" id="PS50075">
    <property type="entry name" value="CARRIER"/>
    <property type="match status" value="1"/>
</dbReference>
<dbReference type="GO" id="GO:0070566">
    <property type="term" value="F:adenylyltransferase activity"/>
    <property type="evidence" value="ECO:0007669"/>
    <property type="project" value="TreeGrafter"/>
</dbReference>
<evidence type="ECO:0000256" key="4">
    <source>
        <dbReference type="ARBA" id="ARBA00022598"/>
    </source>
</evidence>
<dbReference type="InterPro" id="IPR009081">
    <property type="entry name" value="PP-bd_ACP"/>
</dbReference>
<dbReference type="Pfam" id="PF00501">
    <property type="entry name" value="AMP-binding"/>
    <property type="match status" value="1"/>
</dbReference>
<dbReference type="AlphaFoldDB" id="A0A249PIZ0"/>
<dbReference type="KEGG" id="esj:SJ05684_b47840"/>
<dbReference type="eggNOG" id="COG0204">
    <property type="taxonomic scope" value="Bacteria"/>
</dbReference>
<dbReference type="InterPro" id="IPR002123">
    <property type="entry name" value="Plipid/glycerol_acylTrfase"/>
</dbReference>
<feature type="transmembrane region" description="Helical" evidence="6">
    <location>
        <begin position="865"/>
        <end position="885"/>
    </location>
</feature>
<evidence type="ECO:0000256" key="3">
    <source>
        <dbReference type="ARBA" id="ARBA00022553"/>
    </source>
</evidence>
<dbReference type="CDD" id="cd07989">
    <property type="entry name" value="LPLAT_AGPAT-like"/>
    <property type="match status" value="1"/>
</dbReference>
<dbReference type="SUPFAM" id="SSF47336">
    <property type="entry name" value="ACP-like"/>
    <property type="match status" value="1"/>
</dbReference>
<keyword evidence="3" id="KW-0597">Phosphoprotein</keyword>
<feature type="region of interest" description="Disordered" evidence="5">
    <location>
        <begin position="96"/>
        <end position="116"/>
    </location>
</feature>
<geneLocation type="plasmid" evidence="9">
    <name>psj05684b</name>
</geneLocation>
<dbReference type="SMART" id="SM00563">
    <property type="entry name" value="PlsC"/>
    <property type="match status" value="1"/>
</dbReference>
<keyword evidence="2" id="KW-0596">Phosphopantetheine</keyword>
<dbReference type="InterPro" id="IPR040097">
    <property type="entry name" value="FAAL/FAAC"/>
</dbReference>
<organism evidence="8 9">
    <name type="scientific">Sinorhizobium sojae CCBAU 05684</name>
    <dbReference type="NCBI Taxonomy" id="716928"/>
    <lineage>
        <taxon>Bacteria</taxon>
        <taxon>Pseudomonadati</taxon>
        <taxon>Pseudomonadota</taxon>
        <taxon>Alphaproteobacteria</taxon>
        <taxon>Hyphomicrobiales</taxon>
        <taxon>Rhizobiaceae</taxon>
        <taxon>Sinorhizobium/Ensifer group</taxon>
        <taxon>Sinorhizobium</taxon>
    </lineage>
</organism>
<evidence type="ECO:0000313" key="9">
    <source>
        <dbReference type="Proteomes" id="UP000217211"/>
    </source>
</evidence>
<proteinExistence type="inferred from homology"/>
<dbReference type="Pfam" id="PF00550">
    <property type="entry name" value="PP-binding"/>
    <property type="match status" value="1"/>
</dbReference>
<dbReference type="SUPFAM" id="SSF56801">
    <property type="entry name" value="Acetyl-CoA synthetase-like"/>
    <property type="match status" value="1"/>
</dbReference>
<feature type="domain" description="Carrier" evidence="7">
    <location>
        <begin position="18"/>
        <end position="99"/>
    </location>
</feature>
<evidence type="ECO:0000313" key="8">
    <source>
        <dbReference type="EMBL" id="ASY65766.1"/>
    </source>
</evidence>
<feature type="compositionally biased region" description="Basic residues" evidence="5">
    <location>
        <begin position="100"/>
        <end position="111"/>
    </location>
</feature>
<dbReference type="SMART" id="SM00823">
    <property type="entry name" value="PKS_PP"/>
    <property type="match status" value="1"/>
</dbReference>
<dbReference type="STRING" id="716928.GCA_000261485_03800"/>
<dbReference type="InterPro" id="IPR045851">
    <property type="entry name" value="AMP-bd_C_sf"/>
</dbReference>
<dbReference type="SUPFAM" id="SSF69593">
    <property type="entry name" value="Glycerol-3-phosphate (1)-acyltransferase"/>
    <property type="match status" value="1"/>
</dbReference>
<dbReference type="InterPro" id="IPR020845">
    <property type="entry name" value="AMP-binding_CS"/>
</dbReference>
<feature type="transmembrane region" description="Helical" evidence="6">
    <location>
        <begin position="749"/>
        <end position="766"/>
    </location>
</feature>
<dbReference type="RefSeq" id="WP_034856943.1">
    <property type="nucleotide sequence ID" value="NZ_AJQT01000079.1"/>
</dbReference>
<keyword evidence="6" id="KW-1133">Transmembrane helix</keyword>
<comment type="similarity">
    <text evidence="1">Belongs to the ATP-dependent AMP-binding enzyme family.</text>
</comment>
<evidence type="ECO:0000256" key="2">
    <source>
        <dbReference type="ARBA" id="ARBA00022450"/>
    </source>
</evidence>